<feature type="non-terminal residue" evidence="3">
    <location>
        <position position="1"/>
    </location>
</feature>
<dbReference type="Gene3D" id="1.20.1250.20">
    <property type="entry name" value="MFS general substrate transporter like domains"/>
    <property type="match status" value="1"/>
</dbReference>
<dbReference type="EMBL" id="AUZY01004374">
    <property type="protein sequence ID" value="EQD63721.1"/>
    <property type="molecule type" value="Genomic_DNA"/>
</dbReference>
<proteinExistence type="predicted"/>
<keyword evidence="1" id="KW-1133">Transmembrane helix</keyword>
<dbReference type="GO" id="GO:0022857">
    <property type="term" value="F:transmembrane transporter activity"/>
    <property type="evidence" value="ECO:0007669"/>
    <property type="project" value="InterPro"/>
</dbReference>
<sequence>PAVLLVRTVGWLGRGARGPMRDYLISRSVDRSAYGRAYGFREALDTLGALLGPVAAFLLLQRFGYRPLILWTAVPGLLGVVAIIVFVRDLPKAPDPEERSDIDLRIVSRMFARRLRSFLVFSIAYVAPTFFILRATQILHAHASLLGASAAAVGL</sequence>
<dbReference type="AlphaFoldDB" id="T1AT25"/>
<evidence type="ECO:0000256" key="1">
    <source>
        <dbReference type="SAM" id="Phobius"/>
    </source>
</evidence>
<gene>
    <name evidence="3" type="ORF">B1B_06896</name>
</gene>
<feature type="transmembrane region" description="Helical" evidence="1">
    <location>
        <begin position="115"/>
        <end position="133"/>
    </location>
</feature>
<feature type="non-terminal residue" evidence="3">
    <location>
        <position position="155"/>
    </location>
</feature>
<reference evidence="3" key="1">
    <citation type="submission" date="2013-08" db="EMBL/GenBank/DDBJ databases">
        <authorList>
            <person name="Mendez C."/>
            <person name="Richter M."/>
            <person name="Ferrer M."/>
            <person name="Sanchez J."/>
        </authorList>
    </citation>
    <scope>NUCLEOTIDE SEQUENCE</scope>
</reference>
<evidence type="ECO:0000313" key="3">
    <source>
        <dbReference type="EMBL" id="EQD63721.1"/>
    </source>
</evidence>
<dbReference type="Pfam" id="PF07690">
    <property type="entry name" value="MFS_1"/>
    <property type="match status" value="1"/>
</dbReference>
<dbReference type="InterPro" id="IPR011701">
    <property type="entry name" value="MFS"/>
</dbReference>
<feature type="domain" description="Major facilitator superfamily (MFS) profile" evidence="2">
    <location>
        <begin position="1"/>
        <end position="155"/>
    </location>
</feature>
<comment type="caution">
    <text evidence="3">The sequence shown here is derived from an EMBL/GenBank/DDBJ whole genome shotgun (WGS) entry which is preliminary data.</text>
</comment>
<reference evidence="3" key="2">
    <citation type="journal article" date="2014" name="ISME J.">
        <title>Microbial stratification in low pH oxic and suboxic macroscopic growths along an acid mine drainage.</title>
        <authorList>
            <person name="Mendez-Garcia C."/>
            <person name="Mesa V."/>
            <person name="Sprenger R.R."/>
            <person name="Richter M."/>
            <person name="Diez M.S."/>
            <person name="Solano J."/>
            <person name="Bargiela R."/>
            <person name="Golyshina O.V."/>
            <person name="Manteca A."/>
            <person name="Ramos J.L."/>
            <person name="Gallego J.R."/>
            <person name="Llorente I."/>
            <person name="Martins Dos Santos V.A."/>
            <person name="Jensen O.N."/>
            <person name="Pelaez A.I."/>
            <person name="Sanchez J."/>
            <person name="Ferrer M."/>
        </authorList>
    </citation>
    <scope>NUCLEOTIDE SEQUENCE</scope>
</reference>
<feature type="transmembrane region" description="Helical" evidence="1">
    <location>
        <begin position="68"/>
        <end position="87"/>
    </location>
</feature>
<organism evidence="3">
    <name type="scientific">mine drainage metagenome</name>
    <dbReference type="NCBI Taxonomy" id="410659"/>
    <lineage>
        <taxon>unclassified sequences</taxon>
        <taxon>metagenomes</taxon>
        <taxon>ecological metagenomes</taxon>
    </lineage>
</organism>
<dbReference type="SUPFAM" id="SSF103473">
    <property type="entry name" value="MFS general substrate transporter"/>
    <property type="match status" value="1"/>
</dbReference>
<dbReference type="PROSITE" id="PS50850">
    <property type="entry name" value="MFS"/>
    <property type="match status" value="1"/>
</dbReference>
<evidence type="ECO:0000259" key="2">
    <source>
        <dbReference type="PROSITE" id="PS50850"/>
    </source>
</evidence>
<keyword evidence="1" id="KW-0472">Membrane</keyword>
<dbReference type="InterPro" id="IPR036259">
    <property type="entry name" value="MFS_trans_sf"/>
</dbReference>
<dbReference type="PANTHER" id="PTHR23518">
    <property type="entry name" value="C-METHYLTRANSFERASE"/>
    <property type="match status" value="1"/>
</dbReference>
<accession>T1AT25</accession>
<keyword evidence="1" id="KW-0812">Transmembrane</keyword>
<protein>
    <submittedName>
        <fullName evidence="3">Major facilitator superfamily MFS_1</fullName>
    </submittedName>
</protein>
<dbReference type="PANTHER" id="PTHR23518:SF2">
    <property type="entry name" value="MAJOR FACILITATOR SUPERFAMILY TRANSPORTER"/>
    <property type="match status" value="1"/>
</dbReference>
<dbReference type="InterPro" id="IPR020846">
    <property type="entry name" value="MFS_dom"/>
</dbReference>
<name>T1AT25_9ZZZZ</name>